<accession>A0A846WVL1</accession>
<keyword evidence="3" id="KW-0378">Hydrolase</keyword>
<feature type="domain" description="Xaa-Pro dipeptidyl-peptidase-like" evidence="2">
    <location>
        <begin position="153"/>
        <end position="270"/>
    </location>
</feature>
<dbReference type="GO" id="GO:0016787">
    <property type="term" value="F:hydrolase activity"/>
    <property type="evidence" value="ECO:0007669"/>
    <property type="project" value="UniProtKB-KW"/>
</dbReference>
<reference evidence="3 4" key="1">
    <citation type="submission" date="2020-04" db="EMBL/GenBank/DDBJ databases">
        <title>MicrobeNet Type strains.</title>
        <authorList>
            <person name="Nicholson A.C."/>
        </authorList>
    </citation>
    <scope>NUCLEOTIDE SEQUENCE [LARGE SCALE GENOMIC DNA]</scope>
    <source>
        <strain evidence="3 4">ATCC BAA-14</strain>
    </source>
</reference>
<dbReference type="Pfam" id="PF02129">
    <property type="entry name" value="Peptidase_S15"/>
    <property type="match status" value="1"/>
</dbReference>
<name>A0A846WVL1_9ACTN</name>
<evidence type="ECO:0000313" key="3">
    <source>
        <dbReference type="EMBL" id="NKY04770.1"/>
    </source>
</evidence>
<dbReference type="InterPro" id="IPR000383">
    <property type="entry name" value="Xaa-Pro-like_dom"/>
</dbReference>
<protein>
    <submittedName>
        <fullName evidence="3">Alpha/beta hydrolase</fullName>
    </submittedName>
</protein>
<comment type="similarity">
    <text evidence="1">Belongs to the AB hydrolase superfamily.</text>
</comment>
<dbReference type="PANTHER" id="PTHR22946:SF12">
    <property type="entry name" value="CONIDIAL PIGMENT BIOSYNTHESIS PROTEIN AYG1 (AFU_ORTHOLOGUE AFUA_2G17550)"/>
    <property type="match status" value="1"/>
</dbReference>
<gene>
    <name evidence="3" type="ORF">HGA05_24705</name>
</gene>
<dbReference type="InterPro" id="IPR029058">
    <property type="entry name" value="AB_hydrolase_fold"/>
</dbReference>
<dbReference type="PANTHER" id="PTHR22946">
    <property type="entry name" value="DIENELACTONE HYDROLASE DOMAIN-CONTAINING PROTEIN-RELATED"/>
    <property type="match status" value="1"/>
</dbReference>
<evidence type="ECO:0000313" key="4">
    <source>
        <dbReference type="Proteomes" id="UP000563898"/>
    </source>
</evidence>
<dbReference type="InterPro" id="IPR050261">
    <property type="entry name" value="FrsA_esterase"/>
</dbReference>
<dbReference type="EMBL" id="JAAXPC010000022">
    <property type="protein sequence ID" value="NKY04770.1"/>
    <property type="molecule type" value="Genomic_DNA"/>
</dbReference>
<evidence type="ECO:0000259" key="2">
    <source>
        <dbReference type="Pfam" id="PF02129"/>
    </source>
</evidence>
<dbReference type="SUPFAM" id="SSF53474">
    <property type="entry name" value="alpha/beta-Hydrolases"/>
    <property type="match status" value="1"/>
</dbReference>
<evidence type="ECO:0000256" key="1">
    <source>
        <dbReference type="ARBA" id="ARBA00008645"/>
    </source>
</evidence>
<dbReference type="Proteomes" id="UP000563898">
    <property type="component" value="Unassembled WGS sequence"/>
</dbReference>
<dbReference type="Gene3D" id="1.20.1440.110">
    <property type="entry name" value="acylaminoacyl peptidase"/>
    <property type="match status" value="1"/>
</dbReference>
<sequence length="420" mass="45665">MEVLMTQHLAMSDEEFDGQFSRTRQAAVVGAADLGEAHATADLIGGRYNTQRWYTHWMARAESVRESAETAHVTGHLVTAHQSYLRASEYYRQAYYFLRADLDDQRLHDAYHAHCDTFRHAMELLPHTSVPIVADEVAIPYADSRSTVGGRTGIHAWLFRPVTDLNRLSPTIVMPCGYDSTAESGWVFAQGALTRGYNVLSVEGPGQGASLYLHRIFFRPDYEHVLSPIVDWLIAAPGVDPQRIVAMGRSFAGYLIPRAVASEPRIVAMICDPAQPDMGAKIPGGWKGRIAAPLMTALSRVSRKRADFFGARMASHGVRTIADYLAELTTYTMTDRAADIGCPTMIIESPGDPVGGHGAELYNALAVEHKMICTPVAGTGISGHCGGVGQKAWDAVVYDWLDDCLAGVDSATVGVSGAPR</sequence>
<dbReference type="AlphaFoldDB" id="A0A846WVL1"/>
<dbReference type="Gene3D" id="3.40.50.1820">
    <property type="entry name" value="alpha/beta hydrolase"/>
    <property type="match status" value="1"/>
</dbReference>
<proteinExistence type="inferred from homology"/>
<comment type="caution">
    <text evidence="3">The sequence shown here is derived from an EMBL/GenBank/DDBJ whole genome shotgun (WGS) entry which is preliminary data.</text>
</comment>
<organism evidence="3 4">
    <name type="scientific">Gordonia polyisoprenivorans</name>
    <dbReference type="NCBI Taxonomy" id="84595"/>
    <lineage>
        <taxon>Bacteria</taxon>
        <taxon>Bacillati</taxon>
        <taxon>Actinomycetota</taxon>
        <taxon>Actinomycetes</taxon>
        <taxon>Mycobacteriales</taxon>
        <taxon>Gordoniaceae</taxon>
        <taxon>Gordonia</taxon>
    </lineage>
</organism>